<keyword evidence="5" id="KW-1185">Reference proteome</keyword>
<dbReference type="AlphaFoldDB" id="A0A7W4Z0Y4"/>
<proteinExistence type="predicted"/>
<reference evidence="4 5" key="1">
    <citation type="submission" date="2020-08" db="EMBL/GenBank/DDBJ databases">
        <title>Sequencing the genomes of 1000 actinobacteria strains.</title>
        <authorList>
            <person name="Klenk H.-P."/>
        </authorList>
    </citation>
    <scope>NUCLEOTIDE SEQUENCE [LARGE SCALE GENOMIC DNA]</scope>
    <source>
        <strain evidence="4 5">DSM 105498</strain>
    </source>
</reference>
<dbReference type="Pfam" id="PF03319">
    <property type="entry name" value="EutN_CcmL"/>
    <property type="match status" value="1"/>
</dbReference>
<evidence type="ECO:0000256" key="1">
    <source>
        <dbReference type="ARBA" id="ARBA00023587"/>
    </source>
</evidence>
<protein>
    <submittedName>
        <fullName evidence="4">Microcompartment protein CcmK/EutM</fullName>
    </submittedName>
</protein>
<comment type="caution">
    <text evidence="4">The sequence shown here is derived from an EMBL/GenBank/DDBJ whole genome shotgun (WGS) entry which is preliminary data.</text>
</comment>
<evidence type="ECO:0000256" key="3">
    <source>
        <dbReference type="ARBA" id="ARBA00024446"/>
    </source>
</evidence>
<evidence type="ECO:0000313" key="4">
    <source>
        <dbReference type="EMBL" id="MBB3042392.1"/>
    </source>
</evidence>
<dbReference type="SUPFAM" id="SSF159133">
    <property type="entry name" value="EutN/CcmL-like"/>
    <property type="match status" value="1"/>
</dbReference>
<organism evidence="4 5">
    <name type="scientific">Nocardioides soli</name>
    <dbReference type="NCBI Taxonomy" id="1036020"/>
    <lineage>
        <taxon>Bacteria</taxon>
        <taxon>Bacillati</taxon>
        <taxon>Actinomycetota</taxon>
        <taxon>Actinomycetes</taxon>
        <taxon>Propionibacteriales</taxon>
        <taxon>Nocardioidaceae</taxon>
        <taxon>Nocardioides</taxon>
    </lineage>
</organism>
<evidence type="ECO:0000313" key="5">
    <source>
        <dbReference type="Proteomes" id="UP000589626"/>
    </source>
</evidence>
<name>A0A7W4Z0Y4_9ACTN</name>
<accession>A0A7W4Z0Y4</accession>
<dbReference type="PROSITE" id="PS51932">
    <property type="entry name" value="BMV"/>
    <property type="match status" value="1"/>
</dbReference>
<dbReference type="Gene3D" id="2.40.50.220">
    <property type="entry name" value="EutN/Ccml"/>
    <property type="match status" value="1"/>
</dbReference>
<keyword evidence="2" id="KW-1282">Carboxysome</keyword>
<sequence length="85" mass="8738">MMLARVTGRVWHERAVGNLDQRRLVTLQPVGETTTYVAVDLIDVSAPDLVVVAQDEAAQAAVGGDAAGIDLAVVGLVAGADAVEV</sequence>
<gene>
    <name evidence="4" type="ORF">FHU40_002210</name>
</gene>
<dbReference type="Proteomes" id="UP000589626">
    <property type="component" value="Unassembled WGS sequence"/>
</dbReference>
<dbReference type="InterPro" id="IPR004992">
    <property type="entry name" value="EutN_CcmL"/>
</dbReference>
<keyword evidence="3" id="KW-1283">Bacterial microcompartment</keyword>
<evidence type="ECO:0000256" key="2">
    <source>
        <dbReference type="ARBA" id="ARBA00023669"/>
    </source>
</evidence>
<dbReference type="EMBL" id="JACHWR010000002">
    <property type="protein sequence ID" value="MBB3042392.1"/>
    <property type="molecule type" value="Genomic_DNA"/>
</dbReference>
<comment type="subcellular location">
    <subcellularLocation>
        <location evidence="1">Carboxysome</location>
    </subcellularLocation>
</comment>
<dbReference type="GO" id="GO:0031470">
    <property type="term" value="C:carboxysome"/>
    <property type="evidence" value="ECO:0007669"/>
    <property type="project" value="UniProtKB-SubCell"/>
</dbReference>
<dbReference type="RefSeq" id="WP_183592363.1">
    <property type="nucleotide sequence ID" value="NZ_JACHWR010000002.1"/>
</dbReference>
<dbReference type="InterPro" id="IPR036677">
    <property type="entry name" value="EutN_CcmL_sf"/>
</dbReference>